<reference evidence="4" key="2">
    <citation type="submission" date="2025-09" db="UniProtKB">
        <authorList>
            <consortium name="Ensembl"/>
        </authorList>
    </citation>
    <scope>IDENTIFICATION</scope>
</reference>
<dbReference type="AlphaFoldDB" id="A0A3B4AMV0"/>
<keyword evidence="1" id="KW-0202">Cytokine</keyword>
<evidence type="ECO:0000259" key="3">
    <source>
        <dbReference type="Pfam" id="PF00048"/>
    </source>
</evidence>
<keyword evidence="5" id="KW-1185">Reference proteome</keyword>
<evidence type="ECO:0000313" key="5">
    <source>
        <dbReference type="Proteomes" id="UP000261520"/>
    </source>
</evidence>
<evidence type="ECO:0000256" key="1">
    <source>
        <dbReference type="ARBA" id="ARBA00022514"/>
    </source>
</evidence>
<reference evidence="4" key="1">
    <citation type="submission" date="2025-08" db="UniProtKB">
        <authorList>
            <consortium name="Ensembl"/>
        </authorList>
    </citation>
    <scope>IDENTIFICATION</scope>
</reference>
<feature type="chain" id="PRO_5017476473" description="Chemokine interleukin-8-like domain-containing protein" evidence="2">
    <location>
        <begin position="22"/>
        <end position="87"/>
    </location>
</feature>
<keyword evidence="2" id="KW-0732">Signal</keyword>
<proteinExistence type="predicted"/>
<name>A0A3B4AMV0_9GOBI</name>
<dbReference type="GO" id="GO:0005615">
    <property type="term" value="C:extracellular space"/>
    <property type="evidence" value="ECO:0007669"/>
    <property type="project" value="UniProtKB-KW"/>
</dbReference>
<dbReference type="Pfam" id="PF00048">
    <property type="entry name" value="IL8"/>
    <property type="match status" value="1"/>
</dbReference>
<dbReference type="Proteomes" id="UP000261520">
    <property type="component" value="Unplaced"/>
</dbReference>
<dbReference type="GO" id="GO:0006955">
    <property type="term" value="P:immune response"/>
    <property type="evidence" value="ECO:0007669"/>
    <property type="project" value="InterPro"/>
</dbReference>
<feature type="domain" description="Chemokine interleukin-8-like" evidence="3">
    <location>
        <begin position="24"/>
        <end position="72"/>
    </location>
</feature>
<organism evidence="4 5">
    <name type="scientific">Periophthalmus magnuspinnatus</name>
    <dbReference type="NCBI Taxonomy" id="409849"/>
    <lineage>
        <taxon>Eukaryota</taxon>
        <taxon>Metazoa</taxon>
        <taxon>Chordata</taxon>
        <taxon>Craniata</taxon>
        <taxon>Vertebrata</taxon>
        <taxon>Euteleostomi</taxon>
        <taxon>Actinopterygii</taxon>
        <taxon>Neopterygii</taxon>
        <taxon>Teleostei</taxon>
        <taxon>Neoteleostei</taxon>
        <taxon>Acanthomorphata</taxon>
        <taxon>Gobiaria</taxon>
        <taxon>Gobiiformes</taxon>
        <taxon>Gobioidei</taxon>
        <taxon>Gobiidae</taxon>
        <taxon>Oxudercinae</taxon>
        <taxon>Periophthalmus</taxon>
    </lineage>
</organism>
<evidence type="ECO:0000256" key="2">
    <source>
        <dbReference type="SAM" id="SignalP"/>
    </source>
</evidence>
<dbReference type="SUPFAM" id="SSF54117">
    <property type="entry name" value="Interleukin 8-like chemokines"/>
    <property type="match status" value="1"/>
</dbReference>
<evidence type="ECO:0000313" key="4">
    <source>
        <dbReference type="Ensembl" id="ENSPMGP00000017939.1"/>
    </source>
</evidence>
<sequence length="87" mass="9807">SFLSCLILYCITASSILLGWGSHKCCTKYDQIRPPIKALKSYVVQEITELCVIQTKPLCADPDRPWVKRAMEVVPQYDLSPHSKPAL</sequence>
<dbReference type="Ensembl" id="ENSPMGT00000019143.1">
    <property type="protein sequence ID" value="ENSPMGP00000017939.1"/>
    <property type="gene ID" value="ENSPMGG00000014678.1"/>
</dbReference>
<accession>A0A3B4AMV0</accession>
<dbReference type="InterPro" id="IPR036048">
    <property type="entry name" value="Interleukin_8-like_sf"/>
</dbReference>
<feature type="signal peptide" evidence="2">
    <location>
        <begin position="1"/>
        <end position="21"/>
    </location>
</feature>
<dbReference type="Gene3D" id="2.40.50.40">
    <property type="match status" value="1"/>
</dbReference>
<dbReference type="InterPro" id="IPR001811">
    <property type="entry name" value="Chemokine_IL8-like_dom"/>
</dbReference>
<dbReference type="GO" id="GO:0008009">
    <property type="term" value="F:chemokine activity"/>
    <property type="evidence" value="ECO:0007669"/>
    <property type="project" value="InterPro"/>
</dbReference>
<protein>
    <recommendedName>
        <fullName evidence="3">Chemokine interleukin-8-like domain-containing protein</fullName>
    </recommendedName>
</protein>